<evidence type="ECO:0008006" key="4">
    <source>
        <dbReference type="Google" id="ProtNLM"/>
    </source>
</evidence>
<evidence type="ECO:0000313" key="2">
    <source>
        <dbReference type="EMBL" id="NEI38327.1"/>
    </source>
</evidence>
<evidence type="ECO:0000313" key="3">
    <source>
        <dbReference type="Proteomes" id="UP000471560"/>
    </source>
</evidence>
<comment type="caution">
    <text evidence="2">The sequence shown here is derived from an EMBL/GenBank/DDBJ whole genome shotgun (WGS) entry which is preliminary data.</text>
</comment>
<evidence type="ECO:0000256" key="1">
    <source>
        <dbReference type="SAM" id="SignalP"/>
    </source>
</evidence>
<accession>A0A6P0BEB0</accession>
<feature type="chain" id="PRO_5026686827" description="Lipoprotein" evidence="1">
    <location>
        <begin position="24"/>
        <end position="64"/>
    </location>
</feature>
<reference evidence="2 3" key="1">
    <citation type="submission" date="2019-12" db="EMBL/GenBank/DDBJ databases">
        <title>Rhizobium genotypes associated with high levels of biological nitrogen fixation by grain legumes in a temperate-maritime cropping system.</title>
        <authorList>
            <person name="Maluk M."/>
            <person name="Francesc Ferrando Molina F."/>
            <person name="Lopez Del Egido L."/>
            <person name="Lafos M."/>
            <person name="Langarica-Fuentes A."/>
            <person name="Gebre Yohannes G."/>
            <person name="Young M.W."/>
            <person name="Martin P."/>
            <person name="Gantlett R."/>
            <person name="Kenicer G."/>
            <person name="Hawes C."/>
            <person name="Begg G.S."/>
            <person name="Quilliam R.S."/>
            <person name="Squire G.R."/>
            <person name="Poole P.S."/>
            <person name="Young P.W."/>
            <person name="Iannetta P.M."/>
            <person name="James E.K."/>
        </authorList>
    </citation>
    <scope>NUCLEOTIDE SEQUENCE [LARGE SCALE GENOMIC DNA]</scope>
    <source>
        <strain evidence="2 3">JHI1096</strain>
    </source>
</reference>
<dbReference type="EMBL" id="WUEZ01000052">
    <property type="protein sequence ID" value="NEI38327.1"/>
    <property type="molecule type" value="Genomic_DNA"/>
</dbReference>
<gene>
    <name evidence="2" type="ORF">GR204_30985</name>
</gene>
<dbReference type="Proteomes" id="UP000471560">
    <property type="component" value="Unassembled WGS sequence"/>
</dbReference>
<dbReference type="PROSITE" id="PS51257">
    <property type="entry name" value="PROKAR_LIPOPROTEIN"/>
    <property type="match status" value="1"/>
</dbReference>
<name>A0A6P0BEB0_RHILE</name>
<sequence length="64" mass="6737">MLQTRKLLGAMTAVFVIAMSASACSTSTNDSIQTGSIGYTAHSADFALRPACRDGFGNDRPCSY</sequence>
<protein>
    <recommendedName>
        <fullName evidence="4">Lipoprotein</fullName>
    </recommendedName>
</protein>
<dbReference type="AlphaFoldDB" id="A0A6P0BEB0"/>
<keyword evidence="1" id="KW-0732">Signal</keyword>
<proteinExistence type="predicted"/>
<dbReference type="RefSeq" id="WP_081274409.1">
    <property type="nucleotide sequence ID" value="NZ_CAXURF020000001.1"/>
</dbReference>
<feature type="signal peptide" evidence="1">
    <location>
        <begin position="1"/>
        <end position="23"/>
    </location>
</feature>
<organism evidence="2 3">
    <name type="scientific">Rhizobium leguminosarum</name>
    <dbReference type="NCBI Taxonomy" id="384"/>
    <lineage>
        <taxon>Bacteria</taxon>
        <taxon>Pseudomonadati</taxon>
        <taxon>Pseudomonadota</taxon>
        <taxon>Alphaproteobacteria</taxon>
        <taxon>Hyphomicrobiales</taxon>
        <taxon>Rhizobiaceae</taxon>
        <taxon>Rhizobium/Agrobacterium group</taxon>
        <taxon>Rhizobium</taxon>
    </lineage>
</organism>